<feature type="compositionally biased region" description="Pro residues" evidence="3">
    <location>
        <begin position="249"/>
        <end position="272"/>
    </location>
</feature>
<feature type="coiled-coil region" evidence="2">
    <location>
        <begin position="39"/>
        <end position="73"/>
    </location>
</feature>
<dbReference type="InterPro" id="IPR034706">
    <property type="entry name" value="CpoB"/>
</dbReference>
<dbReference type="InterPro" id="IPR011990">
    <property type="entry name" value="TPR-like_helical_dom_sf"/>
</dbReference>
<proteinExistence type="inferred from homology"/>
<evidence type="ECO:0000256" key="3">
    <source>
        <dbReference type="SAM" id="MobiDB-lite"/>
    </source>
</evidence>
<dbReference type="GO" id="GO:0051301">
    <property type="term" value="P:cell division"/>
    <property type="evidence" value="ECO:0007669"/>
    <property type="project" value="InterPro"/>
</dbReference>
<reference evidence="5 6" key="1">
    <citation type="submission" date="2010-08" db="EMBL/GenBank/DDBJ databases">
        <title>The draft genome of Desulfovibrio fructosovorans JJ.</title>
        <authorList>
            <consortium name="US DOE Joint Genome Institute (JGI-PGF)"/>
            <person name="Lucas S."/>
            <person name="Copeland A."/>
            <person name="Lapidus A."/>
            <person name="Cheng J.-F."/>
            <person name="Bruce D."/>
            <person name="Goodwin L."/>
            <person name="Pitluck S."/>
            <person name="Land M.L."/>
            <person name="Hauser L."/>
            <person name="Chang Y.-J."/>
            <person name="Jeffries C."/>
            <person name="Wall J.D."/>
            <person name="Stahl D.A."/>
            <person name="Arkin A.P."/>
            <person name="Dehal P."/>
            <person name="Stolyar S.M."/>
            <person name="Hazen T.C."/>
            <person name="Woyke T.J."/>
        </authorList>
    </citation>
    <scope>NUCLEOTIDE SEQUENCE [LARGE SCALE GENOMIC DNA]</scope>
    <source>
        <strain evidence="5 6">JJ</strain>
    </source>
</reference>
<dbReference type="EMBL" id="AECZ01000023">
    <property type="protein sequence ID" value="EFL50229.1"/>
    <property type="molecule type" value="Genomic_DNA"/>
</dbReference>
<dbReference type="Proteomes" id="UP000006250">
    <property type="component" value="Unassembled WGS sequence"/>
</dbReference>
<dbReference type="Gene3D" id="1.25.40.10">
    <property type="entry name" value="Tetratricopeptide repeat domain"/>
    <property type="match status" value="1"/>
</dbReference>
<feature type="repeat" description="TPR" evidence="1">
    <location>
        <begin position="365"/>
        <end position="398"/>
    </location>
</feature>
<feature type="region of interest" description="Disordered" evidence="3">
    <location>
        <begin position="103"/>
        <end position="288"/>
    </location>
</feature>
<keyword evidence="6" id="KW-1185">Reference proteome</keyword>
<dbReference type="RefSeq" id="WP_005995265.1">
    <property type="nucleotide sequence ID" value="NZ_AECZ01000023.1"/>
</dbReference>
<keyword evidence="1" id="KW-0802">TPR repeat</keyword>
<gene>
    <name evidence="5" type="ORF">DesfrDRAFT_3030</name>
</gene>
<dbReference type="Pfam" id="PF13174">
    <property type="entry name" value="TPR_6"/>
    <property type="match status" value="1"/>
</dbReference>
<feature type="chain" id="PRO_5039927245" evidence="4">
    <location>
        <begin position="22"/>
        <end position="413"/>
    </location>
</feature>
<dbReference type="InterPro" id="IPR019734">
    <property type="entry name" value="TPR_rpt"/>
</dbReference>
<dbReference type="SUPFAM" id="SSF48452">
    <property type="entry name" value="TPR-like"/>
    <property type="match status" value="1"/>
</dbReference>
<evidence type="ECO:0000313" key="6">
    <source>
        <dbReference type="Proteomes" id="UP000006250"/>
    </source>
</evidence>
<keyword evidence="4" id="KW-0732">Signal</keyword>
<evidence type="ECO:0000256" key="1">
    <source>
        <dbReference type="PROSITE-ProRule" id="PRU00339"/>
    </source>
</evidence>
<dbReference type="NCBIfam" id="TIGR02795">
    <property type="entry name" value="tol_pal_ybgF"/>
    <property type="match status" value="1"/>
</dbReference>
<dbReference type="HAMAP" id="MF_02066">
    <property type="entry name" value="CpoB"/>
    <property type="match status" value="1"/>
</dbReference>
<keyword evidence="2" id="KW-0175">Coiled coil</keyword>
<evidence type="ECO:0000256" key="2">
    <source>
        <dbReference type="SAM" id="Coils"/>
    </source>
</evidence>
<accession>E1JZI2</accession>
<evidence type="ECO:0000313" key="5">
    <source>
        <dbReference type="EMBL" id="EFL50229.1"/>
    </source>
</evidence>
<comment type="caution">
    <text evidence="5">The sequence shown here is derived from an EMBL/GenBank/DDBJ whole genome shotgun (WGS) entry which is preliminary data.</text>
</comment>
<dbReference type="AlphaFoldDB" id="E1JZI2"/>
<protein>
    <submittedName>
        <fullName evidence="5">Tol-pal system protein YbgF</fullName>
    </submittedName>
</protein>
<dbReference type="PROSITE" id="PS51257">
    <property type="entry name" value="PROKAR_LIPOPROTEIN"/>
    <property type="match status" value="1"/>
</dbReference>
<dbReference type="PROSITE" id="PS50005">
    <property type="entry name" value="TPR"/>
    <property type="match status" value="1"/>
</dbReference>
<feature type="compositionally biased region" description="Low complexity" evidence="3">
    <location>
        <begin position="184"/>
        <end position="201"/>
    </location>
</feature>
<dbReference type="OrthoDB" id="9781271at2"/>
<dbReference type="STRING" id="596151.DesfrDRAFT_3030"/>
<evidence type="ECO:0000256" key="4">
    <source>
        <dbReference type="SAM" id="SignalP"/>
    </source>
</evidence>
<organism evidence="5 6">
    <name type="scientific">Solidesulfovibrio fructosivorans JJ]</name>
    <dbReference type="NCBI Taxonomy" id="596151"/>
    <lineage>
        <taxon>Bacteria</taxon>
        <taxon>Pseudomonadati</taxon>
        <taxon>Thermodesulfobacteriota</taxon>
        <taxon>Desulfovibrionia</taxon>
        <taxon>Desulfovibrionales</taxon>
        <taxon>Desulfovibrionaceae</taxon>
        <taxon>Solidesulfovibrio</taxon>
    </lineage>
</organism>
<feature type="compositionally biased region" description="Low complexity" evidence="3">
    <location>
        <begin position="231"/>
        <end position="248"/>
    </location>
</feature>
<sequence length="413" mass="41596" precursor="true">MSGKRLVTTASAICLSCLLGACGPGNTLPVGKGSDAFRLKAVESSLEKAEATLKELETRQTKNDGQLAALEKRVGEIQAALHAQGVKTPEAAIPQGSALGMGFVNPGAAPESPQPGEKAGVPATPPAPGPSARSERPQTLGGEGIPMPPLGSVPPSKIQSTPRPATPPKGRRGYGRVGQPEIPTTPEAAIAADKAATAATPPVTPPLPVTPAEKRPAAATAQPPQTPPVAGPAATPAAPPATATAAPAPTEPAAPPVSPVPAATPEPSPKPVPAGGGSGPGGYAETASPAEKAAYNRALQLAINGNAGAAKAAFEQFLAANPKSPLAPNALYWVGEGAFSSGDYKTAIGDFEKVAKGWPGHSKAADALYKMAMAQEKTGDTAEARASYERYLKDYPNAELAGLVRQKLQTLPK</sequence>
<dbReference type="InterPro" id="IPR014162">
    <property type="entry name" value="CpoB_C"/>
</dbReference>
<feature type="signal peptide" evidence="4">
    <location>
        <begin position="1"/>
        <end position="21"/>
    </location>
</feature>
<name>E1JZI2_SOLFR</name>
<dbReference type="Pfam" id="PF13432">
    <property type="entry name" value="TPR_16"/>
    <property type="match status" value="1"/>
</dbReference>
<dbReference type="eggNOG" id="COG1729">
    <property type="taxonomic scope" value="Bacteria"/>
</dbReference>